<dbReference type="AlphaFoldDB" id="A0A318LE52"/>
<dbReference type="PRINTS" id="PR00081">
    <property type="entry name" value="GDHRDH"/>
</dbReference>
<proteinExistence type="predicted"/>
<dbReference type="NCBIfam" id="NF004846">
    <property type="entry name" value="PRK06197.1"/>
    <property type="match status" value="1"/>
</dbReference>
<comment type="caution">
    <text evidence="2">The sequence shown here is derived from an EMBL/GenBank/DDBJ whole genome shotgun (WGS) entry which is preliminary data.</text>
</comment>
<reference evidence="2 3" key="1">
    <citation type="submission" date="2016-07" db="EMBL/GenBank/DDBJ databases">
        <title>Draft genome sequence of Prauserella sp. YIM 121212, isolated from alkaline soil.</title>
        <authorList>
            <person name="Ruckert C."/>
            <person name="Albersmeier A."/>
            <person name="Jiang C.-L."/>
            <person name="Jiang Y."/>
            <person name="Kalinowski J."/>
            <person name="Schneider O."/>
            <person name="Winkler A."/>
            <person name="Zotchev S.B."/>
        </authorList>
    </citation>
    <scope>NUCLEOTIDE SEQUENCE [LARGE SCALE GENOMIC DNA]</scope>
    <source>
        <strain evidence="2 3">YIM 121212</strain>
    </source>
</reference>
<keyword evidence="3" id="KW-1185">Reference proteome</keyword>
<sequence>MATEAVRWSEADIRDQSGRTVLVTGANSGLGLRTAQVLAEHGAKVLLACRSPERGAAALRDVASRAATKPVLVSLDLADLASVRDAAATVRELTHDSLDVLVNNAGLMGAPKGLTRDGFETQFGTNHLGHAALTWLLMPALRGGNAARVVTVSSLAATGGGIDLADPNFERRRYNPAKAYSQAKLANQVFALELDRRLRAAGEPVLSVAAHPGYSRSELGSTMARSQGSAVVRRVIGTGIRLGELLIAQDVRMGALPQLRAATAPDVSGGDYFGPHGPGGLRGHPVRVRPLRSALDPALGTGLWELSAKLTGVTPDPA</sequence>
<dbReference type="RefSeq" id="WP_110342417.1">
    <property type="nucleotide sequence ID" value="NZ_JBHVKT010000035.1"/>
</dbReference>
<dbReference type="GO" id="GO:0016491">
    <property type="term" value="F:oxidoreductase activity"/>
    <property type="evidence" value="ECO:0007669"/>
    <property type="project" value="UniProtKB-KW"/>
</dbReference>
<dbReference type="EMBL" id="MASU01000013">
    <property type="protein sequence ID" value="PXY24350.1"/>
    <property type="molecule type" value="Genomic_DNA"/>
</dbReference>
<dbReference type="PANTHER" id="PTHR43157">
    <property type="entry name" value="PHOSPHATIDYLINOSITOL-GLYCAN BIOSYNTHESIS CLASS F PROTEIN-RELATED"/>
    <property type="match status" value="1"/>
</dbReference>
<dbReference type="SUPFAM" id="SSF51735">
    <property type="entry name" value="NAD(P)-binding Rossmann-fold domains"/>
    <property type="match status" value="1"/>
</dbReference>
<keyword evidence="1" id="KW-0560">Oxidoreductase</keyword>
<dbReference type="InterPro" id="IPR036291">
    <property type="entry name" value="NAD(P)-bd_dom_sf"/>
</dbReference>
<evidence type="ECO:0000313" key="3">
    <source>
        <dbReference type="Proteomes" id="UP000247892"/>
    </source>
</evidence>
<dbReference type="PANTHER" id="PTHR43157:SF31">
    <property type="entry name" value="PHOSPHATIDYLINOSITOL-GLYCAN BIOSYNTHESIS CLASS F PROTEIN"/>
    <property type="match status" value="1"/>
</dbReference>
<evidence type="ECO:0000313" key="2">
    <source>
        <dbReference type="EMBL" id="PXY24350.1"/>
    </source>
</evidence>
<dbReference type="OrthoDB" id="4577644at2"/>
<dbReference type="InterPro" id="IPR002347">
    <property type="entry name" value="SDR_fam"/>
</dbReference>
<evidence type="ECO:0000256" key="1">
    <source>
        <dbReference type="ARBA" id="ARBA00023002"/>
    </source>
</evidence>
<name>A0A318LE52_9PSEU</name>
<gene>
    <name evidence="2" type="ORF">BA062_29465</name>
</gene>
<dbReference type="Proteomes" id="UP000247892">
    <property type="component" value="Unassembled WGS sequence"/>
</dbReference>
<dbReference type="Pfam" id="PF00106">
    <property type="entry name" value="adh_short"/>
    <property type="match status" value="1"/>
</dbReference>
<protein>
    <submittedName>
        <fullName evidence="2">Protochlorophyllide oxidoreductase</fullName>
    </submittedName>
</protein>
<dbReference type="Gene3D" id="3.40.50.720">
    <property type="entry name" value="NAD(P)-binding Rossmann-like Domain"/>
    <property type="match status" value="1"/>
</dbReference>
<organism evidence="2 3">
    <name type="scientific">Prauserella flavalba</name>
    <dbReference type="NCBI Taxonomy" id="1477506"/>
    <lineage>
        <taxon>Bacteria</taxon>
        <taxon>Bacillati</taxon>
        <taxon>Actinomycetota</taxon>
        <taxon>Actinomycetes</taxon>
        <taxon>Pseudonocardiales</taxon>
        <taxon>Pseudonocardiaceae</taxon>
        <taxon>Prauserella</taxon>
    </lineage>
</organism>
<accession>A0A318LE52</accession>